<evidence type="ECO:0000256" key="5">
    <source>
        <dbReference type="SAM" id="MobiDB-lite"/>
    </source>
</evidence>
<dbReference type="InterPro" id="IPR010613">
    <property type="entry name" value="PES"/>
</dbReference>
<dbReference type="GO" id="GO:0030687">
    <property type="term" value="C:preribosome, large subunit precursor"/>
    <property type="evidence" value="ECO:0007669"/>
    <property type="project" value="UniProtKB-UniRule"/>
</dbReference>
<keyword evidence="3 4" id="KW-0539">Nucleus</keyword>
<keyword evidence="2 4" id="KW-0698">rRNA processing</keyword>
<dbReference type="CDD" id="cd17709">
    <property type="entry name" value="BRCT_pescadillo_like"/>
    <property type="match status" value="1"/>
</dbReference>
<comment type="function">
    <text evidence="4">Required for maturation of ribosomal RNAs and formation of the large ribosomal subunit.</text>
</comment>
<feature type="domain" description="BRCT" evidence="6">
    <location>
        <begin position="338"/>
        <end position="431"/>
    </location>
</feature>
<dbReference type="GO" id="GO:0000466">
    <property type="term" value="P:maturation of 5.8S rRNA from tricistronic rRNA transcript (SSU-rRNA, 5.8S rRNA, LSU-rRNA)"/>
    <property type="evidence" value="ECO:0007669"/>
    <property type="project" value="UniProtKB-UniRule"/>
</dbReference>
<dbReference type="HAMAP" id="MF_03028">
    <property type="entry name" value="Pescadillo"/>
    <property type="match status" value="1"/>
</dbReference>
<evidence type="ECO:0000256" key="1">
    <source>
        <dbReference type="ARBA" id="ARBA00022517"/>
    </source>
</evidence>
<keyword evidence="1 4" id="KW-0690">Ribosome biogenesis</keyword>
<sequence>MVIRVKKYEAGEAVRYITRRGALKKLQVTLKQFRTLCILKGVYPREPIKRKRAQRGKPGVKILYYKKDINFLLHEPNLVIMRQQRALFEKLKSKKELHDHIAKKKLKTNFPFVKLNHIVKERYPTFIDALRDMDDALTLCILIGRLPGLKRQRLGQDKGLVELCQRLPVEFMHAVIHARALRKVFISIKGFYFQAEFKGQKVTWIIPHLYGHQPYDKKQIDIRTMLTFAEFYTSLLGFTLYRLYHTLNLAYPPTFSNCFRSLPASDKEVVDKEILHSERVAALNMDISVNASGMSVPAASSLDQEEEEGADFDYFPTNAEADAEKVEAYKREAEKVRKLKRLFEGLKVFLNREVPREPLTLALRSFGAKVSWDKTMFVGATFPEDDETITHQIVDRPSIGKQYISRYYVQPQWVFDSINAKELVPVEKYFLGVTLPPHLSPFIDTTKTEHYVPPEAEAPENEALRDPKNIQTLSKVRKGPRQLRQQQAEEDKKREEEKEREELENAKKCSDTEEEEDEGEDEEEEEEEEEAENCESDDLCSRCQQEMSCGGTSAGAGAGAPCLSSRSSTNSMRSARSSPCANLKAEPARHALCSSSASRQRLFSAVSGGGRSASCESVGIRSSSSCDPCVAKKKSSCNACGKSPDPGLVLDENCPIHGTKANTGCQQENKQDACGQPACQNKPQVRFSDETLHRSSSSGHGGARCSRSKSRSRASRAESRSRELVTAQCPVGHSACANNTPGSPYNTGKARCPSAEALACSTRNFTDSQLKFDLVFSNICETLSNEMYRIQMDPCISCCVPKYVTRGKSRSRRNVASDSPGPHCNDVAEATSGCDGVRKRKDDSPCCPNNDGC</sequence>
<protein>
    <recommendedName>
        <fullName evidence="4">Pescadillo homolog</fullName>
    </recommendedName>
</protein>
<dbReference type="Pfam" id="PF06732">
    <property type="entry name" value="Pescadillo_N"/>
    <property type="match status" value="1"/>
</dbReference>
<organism evidence="7">
    <name type="scientific">Cacopsylla melanoneura</name>
    <dbReference type="NCBI Taxonomy" id="428564"/>
    <lineage>
        <taxon>Eukaryota</taxon>
        <taxon>Metazoa</taxon>
        <taxon>Ecdysozoa</taxon>
        <taxon>Arthropoda</taxon>
        <taxon>Hexapoda</taxon>
        <taxon>Insecta</taxon>
        <taxon>Pterygota</taxon>
        <taxon>Neoptera</taxon>
        <taxon>Paraneoptera</taxon>
        <taxon>Hemiptera</taxon>
        <taxon>Sternorrhyncha</taxon>
        <taxon>Psylloidea</taxon>
        <taxon>Psyllidae</taxon>
        <taxon>Psyllinae</taxon>
        <taxon>Cacopsylla</taxon>
    </lineage>
</organism>
<feature type="compositionally biased region" description="Acidic residues" evidence="5">
    <location>
        <begin position="512"/>
        <end position="535"/>
    </location>
</feature>
<dbReference type="FunFam" id="3.40.50.10190:FF:000002">
    <property type="entry name" value="Pescadillo homolog"/>
    <property type="match status" value="1"/>
</dbReference>
<dbReference type="InterPro" id="IPR036420">
    <property type="entry name" value="BRCT_dom_sf"/>
</dbReference>
<feature type="region of interest" description="Disordered" evidence="5">
    <location>
        <begin position="689"/>
        <end position="723"/>
    </location>
</feature>
<dbReference type="Gene3D" id="3.40.50.10190">
    <property type="entry name" value="BRCT domain"/>
    <property type="match status" value="1"/>
</dbReference>
<dbReference type="PANTHER" id="PTHR12221:SF6">
    <property type="entry name" value="PESCADILLO HOMOLOG"/>
    <property type="match status" value="1"/>
</dbReference>
<dbReference type="GO" id="GO:0070545">
    <property type="term" value="C:PeBoW complex"/>
    <property type="evidence" value="ECO:0007669"/>
    <property type="project" value="TreeGrafter"/>
</dbReference>
<dbReference type="InterPro" id="IPR001357">
    <property type="entry name" value="BRCT_dom"/>
</dbReference>
<evidence type="ECO:0000259" key="6">
    <source>
        <dbReference type="PROSITE" id="PS50172"/>
    </source>
</evidence>
<evidence type="ECO:0000313" key="7">
    <source>
        <dbReference type="EMBL" id="CAG6761641.1"/>
    </source>
</evidence>
<proteinExistence type="inferred from homology"/>
<feature type="compositionally biased region" description="Basic and acidic residues" evidence="5">
    <location>
        <begin position="487"/>
        <end position="511"/>
    </location>
</feature>
<evidence type="ECO:0000256" key="4">
    <source>
        <dbReference type="HAMAP-Rule" id="MF_03028"/>
    </source>
</evidence>
<dbReference type="EMBL" id="HBUF01559494">
    <property type="protein sequence ID" value="CAG6761641.1"/>
    <property type="molecule type" value="Transcribed_RNA"/>
</dbReference>
<dbReference type="PANTHER" id="PTHR12221">
    <property type="entry name" value="PESCADILLO - RELATED"/>
    <property type="match status" value="1"/>
</dbReference>
<dbReference type="SUPFAM" id="SSF52113">
    <property type="entry name" value="BRCT domain"/>
    <property type="match status" value="1"/>
</dbReference>
<dbReference type="SMART" id="SM00292">
    <property type="entry name" value="BRCT"/>
    <property type="match status" value="1"/>
</dbReference>
<dbReference type="AlphaFoldDB" id="A0A8D9AA97"/>
<dbReference type="GO" id="GO:0043021">
    <property type="term" value="F:ribonucleoprotein complex binding"/>
    <property type="evidence" value="ECO:0007669"/>
    <property type="project" value="UniProtKB-UniRule"/>
</dbReference>
<accession>A0A8D9AA97</accession>
<name>A0A8D9AA97_9HEMI</name>
<evidence type="ECO:0000256" key="2">
    <source>
        <dbReference type="ARBA" id="ARBA00022552"/>
    </source>
</evidence>
<dbReference type="GO" id="GO:0005654">
    <property type="term" value="C:nucleoplasm"/>
    <property type="evidence" value="ECO:0007669"/>
    <property type="project" value="UniProtKB-SubCell"/>
</dbReference>
<feature type="region of interest" description="Disordered" evidence="5">
    <location>
        <begin position="553"/>
        <end position="584"/>
    </location>
</feature>
<dbReference type="GO" id="GO:0003723">
    <property type="term" value="F:RNA binding"/>
    <property type="evidence" value="ECO:0007669"/>
    <property type="project" value="TreeGrafter"/>
</dbReference>
<dbReference type="PROSITE" id="PS50172">
    <property type="entry name" value="BRCT"/>
    <property type="match status" value="1"/>
</dbReference>
<evidence type="ECO:0000256" key="3">
    <source>
        <dbReference type="ARBA" id="ARBA00023242"/>
    </source>
</evidence>
<comment type="subcellular location">
    <subcellularLocation>
        <location evidence="4">Nucleus</location>
        <location evidence="4">Nucleolus</location>
    </subcellularLocation>
    <subcellularLocation>
        <location evidence="4">Nucleus</location>
        <location evidence="4">Nucleoplasm</location>
    </subcellularLocation>
</comment>
<comment type="similarity">
    <text evidence="4">Belongs to the pescadillo family.</text>
</comment>
<dbReference type="GO" id="GO:0000463">
    <property type="term" value="P:maturation of LSU-rRNA from tricistronic rRNA transcript (SSU-rRNA, 5.8S rRNA, LSU-rRNA)"/>
    <property type="evidence" value="ECO:0007669"/>
    <property type="project" value="UniProtKB-UniRule"/>
</dbReference>
<feature type="compositionally biased region" description="Low complexity" evidence="5">
    <location>
        <begin position="564"/>
        <end position="578"/>
    </location>
</feature>
<reference evidence="7" key="1">
    <citation type="submission" date="2021-05" db="EMBL/GenBank/DDBJ databases">
        <authorList>
            <person name="Alioto T."/>
            <person name="Alioto T."/>
            <person name="Gomez Garrido J."/>
        </authorList>
    </citation>
    <scope>NUCLEOTIDE SEQUENCE</scope>
</reference>
<feature type="region of interest" description="Disordered" evidence="5">
    <location>
        <begin position="456"/>
        <end position="535"/>
    </location>
</feature>